<reference evidence="2 3" key="1">
    <citation type="submission" date="2021-04" db="EMBL/GenBank/DDBJ databases">
        <title>Complete genome sequencing of Allochromatium tepidum strain NZ.</title>
        <authorList>
            <person name="Tsukatani Y."/>
            <person name="Mori H."/>
        </authorList>
    </citation>
    <scope>NUCLEOTIDE SEQUENCE [LARGE SCALE GENOMIC DNA]</scope>
    <source>
        <strain evidence="2 3">NZ</strain>
    </source>
</reference>
<dbReference type="CDD" id="cd06260">
    <property type="entry name" value="DUF820-like"/>
    <property type="match status" value="1"/>
</dbReference>
<dbReference type="InterPro" id="IPR011335">
    <property type="entry name" value="Restrct_endonuc-II-like"/>
</dbReference>
<dbReference type="EMBL" id="AP024563">
    <property type="protein sequence ID" value="BCU06225.1"/>
    <property type="molecule type" value="Genomic_DNA"/>
</dbReference>
<name>A0ABN6G8D4_9GAMM</name>
<feature type="domain" description="Putative restriction endonuclease" evidence="1">
    <location>
        <begin position="19"/>
        <end position="160"/>
    </location>
</feature>
<evidence type="ECO:0000313" key="3">
    <source>
        <dbReference type="Proteomes" id="UP000680679"/>
    </source>
</evidence>
<accession>A0ABN6G8D4</accession>
<evidence type="ECO:0000259" key="1">
    <source>
        <dbReference type="Pfam" id="PF05685"/>
    </source>
</evidence>
<gene>
    <name evidence="2" type="ORF">Atep_09020</name>
</gene>
<keyword evidence="3" id="KW-1185">Reference proteome</keyword>
<dbReference type="RefSeq" id="WP_213380475.1">
    <property type="nucleotide sequence ID" value="NZ_AP024563.1"/>
</dbReference>
<dbReference type="Gene3D" id="3.90.1570.10">
    <property type="entry name" value="tt1808, chain A"/>
    <property type="match status" value="1"/>
</dbReference>
<organism evidence="2 3">
    <name type="scientific">Allochromatium tepidum</name>
    <dbReference type="NCBI Taxonomy" id="553982"/>
    <lineage>
        <taxon>Bacteria</taxon>
        <taxon>Pseudomonadati</taxon>
        <taxon>Pseudomonadota</taxon>
        <taxon>Gammaproteobacteria</taxon>
        <taxon>Chromatiales</taxon>
        <taxon>Chromatiaceae</taxon>
        <taxon>Allochromatium</taxon>
    </lineage>
</organism>
<dbReference type="Pfam" id="PF05685">
    <property type="entry name" value="Uma2"/>
    <property type="match status" value="1"/>
</dbReference>
<dbReference type="Proteomes" id="UP000680679">
    <property type="component" value="Chromosome"/>
</dbReference>
<dbReference type="SUPFAM" id="SSF52980">
    <property type="entry name" value="Restriction endonuclease-like"/>
    <property type="match status" value="1"/>
</dbReference>
<evidence type="ECO:0000313" key="2">
    <source>
        <dbReference type="EMBL" id="BCU06225.1"/>
    </source>
</evidence>
<dbReference type="InterPro" id="IPR008538">
    <property type="entry name" value="Uma2"/>
</dbReference>
<protein>
    <recommendedName>
        <fullName evidence="1">Putative restriction endonuclease domain-containing protein</fullName>
    </recommendedName>
</protein>
<sequence length="259" mass="28315">MPSQPRATTHGPFRVDQLREGDRYELSNGHPIYCAPAGREHSGCHLLGGEVLETDPDVEWAGVDAGFTPASGTLRAPDIAVAAAGDERGWIPGVPPLAVEYAGPGQDEQELEDKINELLDQGTQQVWVVRLIGPRRVEVRRPKQPVQVLGPGDVLTAPGILRNPVPVEALYDRDASHRVMLRNLLQRAGYESIEAIREEGRTTGIERGMADSILTLLAGRGLNLDEADCARILDCRDREQLKRWLLAAARVDDAAQLFA</sequence>
<proteinExistence type="predicted"/>
<dbReference type="InterPro" id="IPR012296">
    <property type="entry name" value="Nuclease_put_TT1808"/>
</dbReference>